<dbReference type="AlphaFoldDB" id="A0A0D0BEH0"/>
<dbReference type="EMBL" id="KN834768">
    <property type="protein sequence ID" value="KIK62185.1"/>
    <property type="molecule type" value="Genomic_DNA"/>
</dbReference>
<keyword evidence="1" id="KW-0175">Coiled coil</keyword>
<name>A0A0D0BEH0_9AGAR</name>
<organism evidence="2 3">
    <name type="scientific">Collybiopsis luxurians FD-317 M1</name>
    <dbReference type="NCBI Taxonomy" id="944289"/>
    <lineage>
        <taxon>Eukaryota</taxon>
        <taxon>Fungi</taxon>
        <taxon>Dikarya</taxon>
        <taxon>Basidiomycota</taxon>
        <taxon>Agaricomycotina</taxon>
        <taxon>Agaricomycetes</taxon>
        <taxon>Agaricomycetidae</taxon>
        <taxon>Agaricales</taxon>
        <taxon>Marasmiineae</taxon>
        <taxon>Omphalotaceae</taxon>
        <taxon>Collybiopsis</taxon>
        <taxon>Collybiopsis luxurians</taxon>
    </lineage>
</organism>
<evidence type="ECO:0000313" key="2">
    <source>
        <dbReference type="EMBL" id="KIK62185.1"/>
    </source>
</evidence>
<proteinExistence type="predicted"/>
<protein>
    <submittedName>
        <fullName evidence="2">Uncharacterized protein</fullName>
    </submittedName>
</protein>
<feature type="coiled-coil region" evidence="1">
    <location>
        <begin position="172"/>
        <end position="202"/>
    </location>
</feature>
<dbReference type="Proteomes" id="UP000053593">
    <property type="component" value="Unassembled WGS sequence"/>
</dbReference>
<sequence>MPVSSLLVMYFCPMSKHDFLLIMVQIFIEAHNNISSLLLSSNFEIYPPSPSIMSHVPGNMNDGWKNCLSNPGEWEVHSDDWEWGSTSLHCQTKPLLLGNIHSDFSVLNQTNWNSSNSQDKSLDHLPTQEWAKVQYHWCTEQAKVLDAGDPTFISGPVLEHLSEVKSEGCLCLKQVRNEEKKIENLRKEMRELKNHILAHQKT</sequence>
<accession>A0A0D0BEH0</accession>
<keyword evidence="3" id="KW-1185">Reference proteome</keyword>
<evidence type="ECO:0000256" key="1">
    <source>
        <dbReference type="SAM" id="Coils"/>
    </source>
</evidence>
<reference evidence="2 3" key="1">
    <citation type="submission" date="2014-04" db="EMBL/GenBank/DDBJ databases">
        <title>Evolutionary Origins and Diversification of the Mycorrhizal Mutualists.</title>
        <authorList>
            <consortium name="DOE Joint Genome Institute"/>
            <consortium name="Mycorrhizal Genomics Consortium"/>
            <person name="Kohler A."/>
            <person name="Kuo A."/>
            <person name="Nagy L.G."/>
            <person name="Floudas D."/>
            <person name="Copeland A."/>
            <person name="Barry K.W."/>
            <person name="Cichocki N."/>
            <person name="Veneault-Fourrey C."/>
            <person name="LaButti K."/>
            <person name="Lindquist E.A."/>
            <person name="Lipzen A."/>
            <person name="Lundell T."/>
            <person name="Morin E."/>
            <person name="Murat C."/>
            <person name="Riley R."/>
            <person name="Ohm R."/>
            <person name="Sun H."/>
            <person name="Tunlid A."/>
            <person name="Henrissat B."/>
            <person name="Grigoriev I.V."/>
            <person name="Hibbett D.S."/>
            <person name="Martin F."/>
        </authorList>
    </citation>
    <scope>NUCLEOTIDE SEQUENCE [LARGE SCALE GENOMIC DNA]</scope>
    <source>
        <strain evidence="2 3">FD-317 M1</strain>
    </source>
</reference>
<evidence type="ECO:0000313" key="3">
    <source>
        <dbReference type="Proteomes" id="UP000053593"/>
    </source>
</evidence>
<dbReference type="HOGENOM" id="CLU_1354749_0_0_1"/>
<gene>
    <name evidence="2" type="ORF">GYMLUDRAFT_58395</name>
</gene>